<dbReference type="AlphaFoldDB" id="A0A0M0LQ16"/>
<dbReference type="GO" id="GO:0031267">
    <property type="term" value="F:small GTPase binding"/>
    <property type="evidence" value="ECO:0007669"/>
    <property type="project" value="TreeGrafter"/>
</dbReference>
<dbReference type="Gene3D" id="1.10.472.80">
    <property type="entry name" value="Ypt/Rab-GAP domain of gyp1p, domain 3"/>
    <property type="match status" value="1"/>
</dbReference>
<evidence type="ECO:0000259" key="2">
    <source>
        <dbReference type="PROSITE" id="PS50086"/>
    </source>
</evidence>
<dbReference type="InterPro" id="IPR035969">
    <property type="entry name" value="Rab-GAP_TBC_sf"/>
</dbReference>
<evidence type="ECO:0000313" key="4">
    <source>
        <dbReference type="Proteomes" id="UP000037460"/>
    </source>
</evidence>
<keyword evidence="4" id="KW-1185">Reference proteome</keyword>
<dbReference type="SUPFAM" id="SSF47923">
    <property type="entry name" value="Ypt/Rab-GAP domain of gyp1p"/>
    <property type="match status" value="1"/>
</dbReference>
<dbReference type="InterPro" id="IPR050302">
    <property type="entry name" value="Rab_GAP_TBC_domain"/>
</dbReference>
<organism evidence="3 4">
    <name type="scientific">Chrysochromulina tobinii</name>
    <dbReference type="NCBI Taxonomy" id="1460289"/>
    <lineage>
        <taxon>Eukaryota</taxon>
        <taxon>Haptista</taxon>
        <taxon>Haptophyta</taxon>
        <taxon>Prymnesiophyceae</taxon>
        <taxon>Prymnesiales</taxon>
        <taxon>Chrysochromulinaceae</taxon>
        <taxon>Chrysochromulina</taxon>
    </lineage>
</organism>
<dbReference type="InterPro" id="IPR000195">
    <property type="entry name" value="Rab-GAP-TBC_dom"/>
</dbReference>
<gene>
    <name evidence="3" type="ORF">Ctob_015679</name>
</gene>
<reference evidence="4" key="1">
    <citation type="journal article" date="2015" name="PLoS Genet.">
        <title>Genome Sequence and Transcriptome Analyses of Chrysochromulina tobin: Metabolic Tools for Enhanced Algal Fitness in the Prominent Order Prymnesiales (Haptophyceae).</title>
        <authorList>
            <person name="Hovde B.T."/>
            <person name="Deodato C.R."/>
            <person name="Hunsperger H.M."/>
            <person name="Ryken S.A."/>
            <person name="Yost W."/>
            <person name="Jha R.K."/>
            <person name="Patterson J."/>
            <person name="Monnat R.J. Jr."/>
            <person name="Barlow S.B."/>
            <person name="Starkenburg S.R."/>
            <person name="Cattolico R.A."/>
        </authorList>
    </citation>
    <scope>NUCLEOTIDE SEQUENCE</scope>
    <source>
        <strain evidence="4">CCMP291</strain>
    </source>
</reference>
<feature type="region of interest" description="Disordered" evidence="1">
    <location>
        <begin position="191"/>
        <end position="236"/>
    </location>
</feature>
<dbReference type="Pfam" id="PF00566">
    <property type="entry name" value="RabGAP-TBC"/>
    <property type="match status" value="1"/>
</dbReference>
<dbReference type="PANTHER" id="PTHR47219">
    <property type="entry name" value="RAB GTPASE-ACTIVATING PROTEIN 1-LIKE"/>
    <property type="match status" value="1"/>
</dbReference>
<dbReference type="PANTHER" id="PTHR47219:SF9">
    <property type="entry name" value="GTPASE ACTIVATING PROTEIN AND CENTROSOME-ASSOCIATED, ISOFORM B"/>
    <property type="match status" value="1"/>
</dbReference>
<name>A0A0M0LQ16_9EUKA</name>
<evidence type="ECO:0000256" key="1">
    <source>
        <dbReference type="SAM" id="MobiDB-lite"/>
    </source>
</evidence>
<dbReference type="Proteomes" id="UP000037460">
    <property type="component" value="Unassembled WGS sequence"/>
</dbReference>
<evidence type="ECO:0000313" key="3">
    <source>
        <dbReference type="EMBL" id="KOO53160.1"/>
    </source>
</evidence>
<accession>A0A0M0LQ16</accession>
<sequence>MLLLYMDEPMAYACMQCLADSHCVGARAVNERKLWRLRAAEAMFAREVPELQAHFDKLGVLTSEWLPEWFATLFLSTLPLDLAARVWDCYLRDGETLLWRVSLALLELLAPRLLSTCHTQAACLDLLLEARLSDLANEKALFGLLQAEEGKEADRLADVWADLGQRLPMPSPENANPVCYDLWTNSIFEGANGATGDDHGGGHARTGTSSAQSERAPVTAPPPTTTREKKKGWFSK</sequence>
<protein>
    <submittedName>
        <fullName evidence="3">Tbc1 domain family member 14</fullName>
    </submittedName>
</protein>
<dbReference type="GO" id="GO:0005096">
    <property type="term" value="F:GTPase activator activity"/>
    <property type="evidence" value="ECO:0007669"/>
    <property type="project" value="TreeGrafter"/>
</dbReference>
<feature type="domain" description="Rab-GAP TBC" evidence="2">
    <location>
        <begin position="1"/>
        <end position="94"/>
    </location>
</feature>
<proteinExistence type="predicted"/>
<dbReference type="OrthoDB" id="295078at2759"/>
<dbReference type="PROSITE" id="PS50086">
    <property type="entry name" value="TBC_RABGAP"/>
    <property type="match status" value="1"/>
</dbReference>
<dbReference type="EMBL" id="JWZX01000354">
    <property type="protein sequence ID" value="KOO53160.1"/>
    <property type="molecule type" value="Genomic_DNA"/>
</dbReference>
<comment type="caution">
    <text evidence="3">The sequence shown here is derived from an EMBL/GenBank/DDBJ whole genome shotgun (WGS) entry which is preliminary data.</text>
</comment>